<feature type="compositionally biased region" description="Pro residues" evidence="1">
    <location>
        <begin position="256"/>
        <end position="267"/>
    </location>
</feature>
<dbReference type="AlphaFoldDB" id="A0ABD3N1A8"/>
<evidence type="ECO:0000313" key="2">
    <source>
        <dbReference type="EMBL" id="KAL3769925.1"/>
    </source>
</evidence>
<accession>A0ABD3N1A8</accession>
<dbReference type="EMBL" id="JALLAZ020001643">
    <property type="protein sequence ID" value="KAL3769925.1"/>
    <property type="molecule type" value="Genomic_DNA"/>
</dbReference>
<feature type="region of interest" description="Disordered" evidence="1">
    <location>
        <begin position="249"/>
        <end position="269"/>
    </location>
</feature>
<dbReference type="Proteomes" id="UP001530315">
    <property type="component" value="Unassembled WGS sequence"/>
</dbReference>
<evidence type="ECO:0000256" key="1">
    <source>
        <dbReference type="SAM" id="MobiDB-lite"/>
    </source>
</evidence>
<sequence length="390" mass="43626">MICIIQNELRQSGFDLCHPIHTSWYNDLIRDEGLIESGALNPLPDPPALIPVAYDDDGGEGGTTTTTTTSWFCNAVLIGNTKSAWPHFLRWLSSEVDRTRGAGEEGDDAACDVPVDDDGAALKRISNPFDSFVEMTIVRAMRRCCRRDDDDRSRMVGSCEIFWSDGGRTIIDVDDDRDACYDDDCDRRRRVDDDDRDGNDGRSFLVSMTRVATTTGEYWHDADATRLCVHPTYGTWTAFRAVVVFGTSRRGGSISPSPPPPPPPPRQRPVVSVEEIGIAKLAFEYALDASSSNDGREGGGYGTTVGKPWAELRDYLQHGSTCAGISWEKVPDAMKPWIRLRDCISVGRERWKYDDAQLLYHYTRDINVLSMELRRVRDDERRGLIEGSVS</sequence>
<name>A0ABD3N1A8_9STRA</name>
<protein>
    <recommendedName>
        <fullName evidence="4">Cyanocobalamin reductase (cyanide-eliminating)</fullName>
    </recommendedName>
</protein>
<evidence type="ECO:0008006" key="4">
    <source>
        <dbReference type="Google" id="ProtNLM"/>
    </source>
</evidence>
<comment type="caution">
    <text evidence="2">The sequence shown here is derived from an EMBL/GenBank/DDBJ whole genome shotgun (WGS) entry which is preliminary data.</text>
</comment>
<reference evidence="2 3" key="1">
    <citation type="submission" date="2024-10" db="EMBL/GenBank/DDBJ databases">
        <title>Updated reference genomes for cyclostephanoid diatoms.</title>
        <authorList>
            <person name="Roberts W.R."/>
            <person name="Alverson A.J."/>
        </authorList>
    </citation>
    <scope>NUCLEOTIDE SEQUENCE [LARGE SCALE GENOMIC DNA]</scope>
    <source>
        <strain evidence="2 3">AJA276-08</strain>
    </source>
</reference>
<keyword evidence="3" id="KW-1185">Reference proteome</keyword>
<organism evidence="2 3">
    <name type="scientific">Stephanodiscus triporus</name>
    <dbReference type="NCBI Taxonomy" id="2934178"/>
    <lineage>
        <taxon>Eukaryota</taxon>
        <taxon>Sar</taxon>
        <taxon>Stramenopiles</taxon>
        <taxon>Ochrophyta</taxon>
        <taxon>Bacillariophyta</taxon>
        <taxon>Coscinodiscophyceae</taxon>
        <taxon>Thalassiosirophycidae</taxon>
        <taxon>Stephanodiscales</taxon>
        <taxon>Stephanodiscaceae</taxon>
        <taxon>Stephanodiscus</taxon>
    </lineage>
</organism>
<evidence type="ECO:0000313" key="3">
    <source>
        <dbReference type="Proteomes" id="UP001530315"/>
    </source>
</evidence>
<proteinExistence type="predicted"/>
<gene>
    <name evidence="2" type="ORF">ACHAW5_002700</name>
</gene>